<feature type="transmembrane region" description="Helical" evidence="8">
    <location>
        <begin position="184"/>
        <end position="204"/>
    </location>
</feature>
<organism evidence="12 13">
    <name type="scientific">Novilysobacter selenitireducens</name>
    <dbReference type="NCBI Taxonomy" id="2872639"/>
    <lineage>
        <taxon>Bacteria</taxon>
        <taxon>Pseudomonadati</taxon>
        <taxon>Pseudomonadota</taxon>
        <taxon>Gammaproteobacteria</taxon>
        <taxon>Lysobacterales</taxon>
        <taxon>Lysobacteraceae</taxon>
        <taxon>Novilysobacter</taxon>
    </lineage>
</organism>
<keyword evidence="8" id="KW-0812">Transmembrane</keyword>
<dbReference type="SMART" id="SM00387">
    <property type="entry name" value="HATPase_c"/>
    <property type="match status" value="1"/>
</dbReference>
<evidence type="ECO:0000256" key="4">
    <source>
        <dbReference type="ARBA" id="ARBA00022679"/>
    </source>
</evidence>
<dbReference type="PANTHER" id="PTHR42878:SF15">
    <property type="entry name" value="BACTERIOPHYTOCHROME"/>
    <property type="match status" value="1"/>
</dbReference>
<keyword evidence="7" id="KW-0175">Coiled coil</keyword>
<keyword evidence="4" id="KW-0808">Transferase</keyword>
<dbReference type="InterPro" id="IPR004358">
    <property type="entry name" value="Sig_transdc_His_kin-like_C"/>
</dbReference>
<dbReference type="SUPFAM" id="SSF47384">
    <property type="entry name" value="Homodimeric domain of signal transducing histidine kinase"/>
    <property type="match status" value="1"/>
</dbReference>
<evidence type="ECO:0000256" key="1">
    <source>
        <dbReference type="ARBA" id="ARBA00000085"/>
    </source>
</evidence>
<dbReference type="Pfam" id="PF00512">
    <property type="entry name" value="HisKA"/>
    <property type="match status" value="1"/>
</dbReference>
<evidence type="ECO:0000256" key="7">
    <source>
        <dbReference type="SAM" id="Coils"/>
    </source>
</evidence>
<keyword evidence="13" id="KW-1185">Reference proteome</keyword>
<accession>A0ABS7T6D4</accession>
<evidence type="ECO:0000313" key="13">
    <source>
        <dbReference type="Proteomes" id="UP001430954"/>
    </source>
</evidence>
<evidence type="ECO:0000259" key="9">
    <source>
        <dbReference type="PROSITE" id="PS50109"/>
    </source>
</evidence>
<dbReference type="InterPro" id="IPR036097">
    <property type="entry name" value="HisK_dim/P_sf"/>
</dbReference>
<feature type="domain" description="PAS" evidence="10">
    <location>
        <begin position="221"/>
        <end position="263"/>
    </location>
</feature>
<dbReference type="InterPro" id="IPR003661">
    <property type="entry name" value="HisK_dim/P_dom"/>
</dbReference>
<reference evidence="12 13" key="1">
    <citation type="submission" date="2021-09" db="EMBL/GenBank/DDBJ databases">
        <title>Lysobacter sp. 13A isolated from the river sediment.</title>
        <authorList>
            <person name="Liu H."/>
            <person name="Li S."/>
            <person name="Mao S."/>
        </authorList>
    </citation>
    <scope>NUCLEOTIDE SEQUENCE [LARGE SCALE GENOMIC DNA]</scope>
    <source>
        <strain evidence="12 13">13A</strain>
    </source>
</reference>
<dbReference type="SMART" id="SM00091">
    <property type="entry name" value="PAS"/>
    <property type="match status" value="1"/>
</dbReference>
<dbReference type="Gene3D" id="3.30.565.10">
    <property type="entry name" value="Histidine kinase-like ATPase, C-terminal domain"/>
    <property type="match status" value="1"/>
</dbReference>
<dbReference type="Gene3D" id="1.10.287.130">
    <property type="match status" value="1"/>
</dbReference>
<dbReference type="Pfam" id="PF12860">
    <property type="entry name" value="PAS_7"/>
    <property type="match status" value="1"/>
</dbReference>
<protein>
    <recommendedName>
        <fullName evidence="2">histidine kinase</fullName>
        <ecNumber evidence="2">2.7.13.3</ecNumber>
    </recommendedName>
</protein>
<dbReference type="SUPFAM" id="SSF55874">
    <property type="entry name" value="ATPase domain of HSP90 chaperone/DNA topoisomerase II/histidine kinase"/>
    <property type="match status" value="1"/>
</dbReference>
<dbReference type="PROSITE" id="PS50109">
    <property type="entry name" value="HIS_KIN"/>
    <property type="match status" value="1"/>
</dbReference>
<evidence type="ECO:0000256" key="2">
    <source>
        <dbReference type="ARBA" id="ARBA00012438"/>
    </source>
</evidence>
<dbReference type="PROSITE" id="PS50113">
    <property type="entry name" value="PAC"/>
    <property type="match status" value="1"/>
</dbReference>
<dbReference type="InterPro" id="IPR005467">
    <property type="entry name" value="His_kinase_dom"/>
</dbReference>
<dbReference type="Proteomes" id="UP001430954">
    <property type="component" value="Unassembled WGS sequence"/>
</dbReference>
<dbReference type="InterPro" id="IPR035965">
    <property type="entry name" value="PAS-like_dom_sf"/>
</dbReference>
<dbReference type="InterPro" id="IPR000014">
    <property type="entry name" value="PAS"/>
</dbReference>
<name>A0ABS7T6D4_9GAMM</name>
<dbReference type="InterPro" id="IPR000700">
    <property type="entry name" value="PAS-assoc_C"/>
</dbReference>
<evidence type="ECO:0000259" key="10">
    <source>
        <dbReference type="PROSITE" id="PS50112"/>
    </source>
</evidence>
<dbReference type="RefSeq" id="WP_223675902.1">
    <property type="nucleotide sequence ID" value="NZ_JAINZW010000003.1"/>
</dbReference>
<dbReference type="InterPro" id="IPR003594">
    <property type="entry name" value="HATPase_dom"/>
</dbReference>
<evidence type="ECO:0000256" key="5">
    <source>
        <dbReference type="ARBA" id="ARBA00022777"/>
    </source>
</evidence>
<dbReference type="PRINTS" id="PR00344">
    <property type="entry name" value="BCTRLSENSOR"/>
</dbReference>
<evidence type="ECO:0000313" key="12">
    <source>
        <dbReference type="EMBL" id="MBZ4039442.1"/>
    </source>
</evidence>
<dbReference type="EMBL" id="JAINZW010000003">
    <property type="protein sequence ID" value="MBZ4039442.1"/>
    <property type="molecule type" value="Genomic_DNA"/>
</dbReference>
<gene>
    <name evidence="12" type="ORF">K6753_07830</name>
</gene>
<dbReference type="EC" id="2.7.13.3" evidence="2"/>
<proteinExistence type="predicted"/>
<dbReference type="CDD" id="cd00082">
    <property type="entry name" value="HisKA"/>
    <property type="match status" value="1"/>
</dbReference>
<evidence type="ECO:0000259" key="11">
    <source>
        <dbReference type="PROSITE" id="PS50113"/>
    </source>
</evidence>
<comment type="catalytic activity">
    <reaction evidence="1">
        <text>ATP + protein L-histidine = ADP + protein N-phospho-L-histidine.</text>
        <dbReference type="EC" id="2.7.13.3"/>
    </reaction>
</comment>
<dbReference type="CDD" id="cd00130">
    <property type="entry name" value="PAS"/>
    <property type="match status" value="1"/>
</dbReference>
<dbReference type="SUPFAM" id="SSF55785">
    <property type="entry name" value="PYP-like sensor domain (PAS domain)"/>
    <property type="match status" value="1"/>
</dbReference>
<dbReference type="NCBIfam" id="TIGR00229">
    <property type="entry name" value="sensory_box"/>
    <property type="match status" value="1"/>
</dbReference>
<evidence type="ECO:0000256" key="6">
    <source>
        <dbReference type="ARBA" id="ARBA00023136"/>
    </source>
</evidence>
<feature type="transmembrane region" description="Helical" evidence="8">
    <location>
        <begin position="15"/>
        <end position="33"/>
    </location>
</feature>
<evidence type="ECO:0000256" key="3">
    <source>
        <dbReference type="ARBA" id="ARBA00022553"/>
    </source>
</evidence>
<dbReference type="PROSITE" id="PS50112">
    <property type="entry name" value="PAS"/>
    <property type="match status" value="1"/>
</dbReference>
<keyword evidence="6 8" id="KW-0472">Membrane</keyword>
<dbReference type="Gene3D" id="3.30.450.20">
    <property type="entry name" value="PAS domain"/>
    <property type="match status" value="1"/>
</dbReference>
<evidence type="ECO:0000256" key="8">
    <source>
        <dbReference type="SAM" id="Phobius"/>
    </source>
</evidence>
<dbReference type="InterPro" id="IPR050351">
    <property type="entry name" value="BphY/WalK/GraS-like"/>
</dbReference>
<feature type="domain" description="Histidine kinase" evidence="9">
    <location>
        <begin position="372"/>
        <end position="591"/>
    </location>
</feature>
<dbReference type="InterPro" id="IPR036890">
    <property type="entry name" value="HATPase_C_sf"/>
</dbReference>
<comment type="caution">
    <text evidence="12">The sequence shown here is derived from an EMBL/GenBank/DDBJ whole genome shotgun (WGS) entry which is preliminary data.</text>
</comment>
<feature type="domain" description="PAC" evidence="11">
    <location>
        <begin position="295"/>
        <end position="347"/>
    </location>
</feature>
<keyword evidence="8" id="KW-1133">Transmembrane helix</keyword>
<dbReference type="PANTHER" id="PTHR42878">
    <property type="entry name" value="TWO-COMPONENT HISTIDINE KINASE"/>
    <property type="match status" value="1"/>
</dbReference>
<keyword evidence="5" id="KW-0418">Kinase</keyword>
<dbReference type="Pfam" id="PF02518">
    <property type="entry name" value="HATPase_c"/>
    <property type="match status" value="1"/>
</dbReference>
<dbReference type="SMART" id="SM00388">
    <property type="entry name" value="HisKA"/>
    <property type="match status" value="1"/>
</dbReference>
<dbReference type="Pfam" id="PF05227">
    <property type="entry name" value="CHASE3"/>
    <property type="match status" value="1"/>
</dbReference>
<dbReference type="InterPro" id="IPR007891">
    <property type="entry name" value="CHASE3"/>
</dbReference>
<sequence length="609" mass="67551">MPDTVRSNAWSRWRMPLLVALIVAIVVGPFIVLSEAMDESQQAAAMVEHTREVESTVLELLYDTRDLEAAALALASGIDTPTLRTRVERGRDTVPAGLSRLIELTRDNAAQQLRIGRLSTLLEQRLLLVERQLQVGPEQDDDAIQSLIAGLPIRQLADEIVAEEQALLTDRDTRSAQLQRRTELVGWLAMLAQLVLLGIILYLAQRQIGERLNAERAQRRASDRAQAVLQTVREPIVLADADQRVVMFNPAFGEVYGLDTSAIGQPLASVGHGAWNDVEFGQRLRDVLVRGREMWDFERTQTTADGASRTVLVNARRMPLPDSDDHVALMTVSDVTAQKTAEQRIHELNRQLEGKVDQVSDVNRELEAFSYSVSHDLRAPLRHIAGFADKLTKQLGEDADEKSLHYLGVISSSARRMSTLIDDLLVYSRLGRSAMRLQAVDMQTLVAETRALLDANAHAEHPDLRIDWRIAPLPMLVADENMMRQVWLNLLGNAVKYSARRDVAVIEVGHERNDDGSHLFTVRDNGAGFDMAYAGKLFGVFQRMHKASDFAGTGIGLASVRRVLVRHGGRIWAESTPDAGATFFFTLPATLDRPDADGATPSISREPTP</sequence>
<keyword evidence="3" id="KW-0597">Phosphoprotein</keyword>
<feature type="coiled-coil region" evidence="7">
    <location>
        <begin position="338"/>
        <end position="365"/>
    </location>
</feature>